<dbReference type="GO" id="GO:0022857">
    <property type="term" value="F:transmembrane transporter activity"/>
    <property type="evidence" value="ECO:0007669"/>
    <property type="project" value="InterPro"/>
</dbReference>
<keyword evidence="12" id="KW-0614">Plasmid</keyword>
<dbReference type="SMART" id="SM00382">
    <property type="entry name" value="AAA"/>
    <property type="match status" value="2"/>
</dbReference>
<dbReference type="AlphaFoldDB" id="A0A1X9LTN7"/>
<gene>
    <name evidence="12" type="ORF">B5808_20155</name>
</gene>
<dbReference type="SUPFAM" id="SSF52540">
    <property type="entry name" value="P-loop containing nucleoside triphosphate hydrolases"/>
    <property type="match status" value="2"/>
</dbReference>
<dbReference type="InterPro" id="IPR003439">
    <property type="entry name" value="ABC_transporter-like_ATP-bd"/>
</dbReference>
<dbReference type="KEGG" id="cphy:B5808_20155"/>
<dbReference type="GO" id="GO:0005886">
    <property type="term" value="C:plasma membrane"/>
    <property type="evidence" value="ECO:0007669"/>
    <property type="project" value="UniProtKB-SubCell"/>
</dbReference>
<dbReference type="Gene3D" id="3.40.50.300">
    <property type="entry name" value="P-loop containing nucleotide triphosphate hydrolases"/>
    <property type="match status" value="2"/>
</dbReference>
<dbReference type="PROSITE" id="PS00211">
    <property type="entry name" value="ABC_TRANSPORTER_1"/>
    <property type="match status" value="1"/>
</dbReference>
<evidence type="ECO:0000256" key="9">
    <source>
        <dbReference type="ARBA" id="ARBA00022967"/>
    </source>
</evidence>
<geneLocation type="plasmid" evidence="12">
    <name>unnamed1</name>
</geneLocation>
<evidence type="ECO:0000256" key="5">
    <source>
        <dbReference type="ARBA" id="ARBA00022692"/>
    </source>
</evidence>
<keyword evidence="9" id="KW-1278">Translocase</keyword>
<evidence type="ECO:0000256" key="11">
    <source>
        <dbReference type="ARBA" id="ARBA00023136"/>
    </source>
</evidence>
<evidence type="ECO:0000256" key="6">
    <source>
        <dbReference type="ARBA" id="ARBA00022737"/>
    </source>
</evidence>
<dbReference type="RefSeq" id="WP_085021823.1">
    <property type="nucleotide sequence ID" value="NZ_BMHD01000003.1"/>
</dbReference>
<dbReference type="Pfam" id="PF02653">
    <property type="entry name" value="BPD_transp_2"/>
    <property type="match status" value="1"/>
</dbReference>
<dbReference type="PROSITE" id="PS50893">
    <property type="entry name" value="ABC_TRANSPORTER_2"/>
    <property type="match status" value="2"/>
</dbReference>
<dbReference type="InterPro" id="IPR050107">
    <property type="entry name" value="ABC_carbohydrate_import_ATPase"/>
</dbReference>
<dbReference type="InterPro" id="IPR003593">
    <property type="entry name" value="AAA+_ATPase"/>
</dbReference>
<keyword evidence="4" id="KW-0762">Sugar transport</keyword>
<proteinExistence type="predicted"/>
<evidence type="ECO:0000256" key="10">
    <source>
        <dbReference type="ARBA" id="ARBA00022989"/>
    </source>
</evidence>
<dbReference type="InterPro" id="IPR027417">
    <property type="entry name" value="P-loop_NTPase"/>
</dbReference>
<name>A0A1X9LTN7_9MICO</name>
<dbReference type="PANTHER" id="PTHR43790">
    <property type="entry name" value="CARBOHYDRATE TRANSPORT ATP-BINDING PROTEIN MG119-RELATED"/>
    <property type="match status" value="1"/>
</dbReference>
<keyword evidence="5" id="KW-0812">Transmembrane</keyword>
<keyword evidence="7" id="KW-0547">Nucleotide-binding</keyword>
<keyword evidence="2" id="KW-0813">Transport</keyword>
<evidence type="ECO:0000256" key="2">
    <source>
        <dbReference type="ARBA" id="ARBA00022448"/>
    </source>
</evidence>
<protein>
    <submittedName>
        <fullName evidence="12">Uncharacterized protein</fullName>
    </submittedName>
</protein>
<dbReference type="CDD" id="cd03216">
    <property type="entry name" value="ABC_Carb_Monos_I"/>
    <property type="match status" value="1"/>
</dbReference>
<evidence type="ECO:0000256" key="1">
    <source>
        <dbReference type="ARBA" id="ARBA00004651"/>
    </source>
</evidence>
<evidence type="ECO:0000256" key="8">
    <source>
        <dbReference type="ARBA" id="ARBA00022840"/>
    </source>
</evidence>
<sequence>MTNSIEETLSSSIETSETVLRADGVGKQYGPVTALSETSLIVRAGEVRALVGENGSGKSTFVGIISGTVVPNSGSVSIGGRSLTKHLPVESQTAGVLTVFQDGSLLATLTVAQNLYIGTPAAQRPRFGDIARWAASKLEEYDLDLDPMLRVSALAPGDRQILEIVRAVMAKPRLLLLDESTSALDASGVDRVLELMRVAAARGSAVLFVTHRLSEVFRVADTVSILRDGRYVGTHLAADVSPKQIVELMAGTRVDMEFPPRHDPDPDAATVLEARDLQGDRFGPIDLTLRAGEIVGLAGADGNGQAQLLRGLAALAVSGGTVTVSGNQLRNYRQATQSGVVFLSGDRKDESLFQALSIRENMTAGVLRRLSTAGVLGFGRENRFVDRQITDFGVRLGTPSSPPSSLSGGNQQKIAISKALATDPKVFLIDEPTQGVDVRSRMDIYRFLRACADAGNTVVLVSSDASELAGISDRILVMSRGRVIEEMPGLGSDEESIVGAFAVESRVVDGDGQDPGDVLTAERPLADDAATSPDPRERNERTRRSFVGWIRDEETIRLVVLTLLILAIGGLTAAQNPTFLSELSLKNVLLIATPLAAVAAAQYCVLLVGGIDVSVGATMSLSVVVMSYLVQTGGVFPNILVAILAAIVLGVVVGGINAWLVERMRLSAVIATIATLGIVSGVALTLRPTPGGNIDYTLIAAITKTVGIVPIALLVLAVLIIAGDFVLRRTGVGLRVRAVGINGAFAHRLGIRATVIRSFAYVLCAVLAAIAGVLLAAQVGIGDPSVGEIYTLLAIAAPVIGGASLLGGRGTLVGALLGAILLALLMTLATVLRISQGTNLILIGAVTLVAMLTYVIPFTRARNHRKANRQA</sequence>
<keyword evidence="6" id="KW-0677">Repeat</keyword>
<dbReference type="Proteomes" id="UP000192775">
    <property type="component" value="Plasmid unnamed1"/>
</dbReference>
<reference evidence="12 13" key="1">
    <citation type="submission" date="2017-04" db="EMBL/GenBank/DDBJ databases">
        <authorList>
            <person name="Afonso C.L."/>
            <person name="Miller P.J."/>
            <person name="Scott M.A."/>
            <person name="Spackman E."/>
            <person name="Goraichik I."/>
            <person name="Dimitrov K.M."/>
            <person name="Suarez D.L."/>
            <person name="Swayne D.E."/>
        </authorList>
    </citation>
    <scope>NUCLEOTIDE SEQUENCE [LARGE SCALE GENOMIC DNA]</scope>
    <source>
        <strain evidence="13">XA(T)</strain>
        <plasmid evidence="13">Plasmid unnamed1</plasmid>
    </source>
</reference>
<keyword evidence="8" id="KW-0067">ATP-binding</keyword>
<dbReference type="Pfam" id="PF00005">
    <property type="entry name" value="ABC_tran"/>
    <property type="match status" value="2"/>
</dbReference>
<organism evidence="12 13">
    <name type="scientific">Cnuibacter physcomitrellae</name>
    <dbReference type="NCBI Taxonomy" id="1619308"/>
    <lineage>
        <taxon>Bacteria</taxon>
        <taxon>Bacillati</taxon>
        <taxon>Actinomycetota</taxon>
        <taxon>Actinomycetes</taxon>
        <taxon>Micrococcales</taxon>
        <taxon>Microbacteriaceae</taxon>
        <taxon>Cnuibacter</taxon>
    </lineage>
</organism>
<dbReference type="InterPro" id="IPR001851">
    <property type="entry name" value="ABC_transp_permease"/>
</dbReference>
<accession>A0A1X9LTN7</accession>
<dbReference type="InterPro" id="IPR017871">
    <property type="entry name" value="ABC_transporter-like_CS"/>
</dbReference>
<comment type="subcellular location">
    <subcellularLocation>
        <location evidence="1">Cell membrane</location>
        <topology evidence="1">Multi-pass membrane protein</topology>
    </subcellularLocation>
</comment>
<evidence type="ECO:0000256" key="4">
    <source>
        <dbReference type="ARBA" id="ARBA00022597"/>
    </source>
</evidence>
<keyword evidence="3" id="KW-1003">Cell membrane</keyword>
<evidence type="ECO:0000313" key="13">
    <source>
        <dbReference type="Proteomes" id="UP000192775"/>
    </source>
</evidence>
<keyword evidence="13" id="KW-1185">Reference proteome</keyword>
<dbReference type="CDD" id="cd03215">
    <property type="entry name" value="ABC_Carb_Monos_II"/>
    <property type="match status" value="1"/>
</dbReference>
<evidence type="ECO:0000313" key="12">
    <source>
        <dbReference type="EMBL" id="ARJ07688.1"/>
    </source>
</evidence>
<dbReference type="CDD" id="cd06579">
    <property type="entry name" value="TM_PBP1_transp_AraH_like"/>
    <property type="match status" value="1"/>
</dbReference>
<dbReference type="EMBL" id="CP020716">
    <property type="protein sequence ID" value="ARJ07688.1"/>
    <property type="molecule type" value="Genomic_DNA"/>
</dbReference>
<keyword evidence="11" id="KW-0472">Membrane</keyword>
<dbReference type="PANTHER" id="PTHR43790:SF3">
    <property type="entry name" value="D-ALLOSE IMPORT ATP-BINDING PROTEIN ALSA-RELATED"/>
    <property type="match status" value="1"/>
</dbReference>
<evidence type="ECO:0000256" key="7">
    <source>
        <dbReference type="ARBA" id="ARBA00022741"/>
    </source>
</evidence>
<evidence type="ECO:0000256" key="3">
    <source>
        <dbReference type="ARBA" id="ARBA00022475"/>
    </source>
</evidence>
<dbReference type="GO" id="GO:0005524">
    <property type="term" value="F:ATP binding"/>
    <property type="evidence" value="ECO:0007669"/>
    <property type="project" value="UniProtKB-KW"/>
</dbReference>
<keyword evidence="10" id="KW-1133">Transmembrane helix</keyword>
<dbReference type="GO" id="GO:0016887">
    <property type="term" value="F:ATP hydrolysis activity"/>
    <property type="evidence" value="ECO:0007669"/>
    <property type="project" value="InterPro"/>
</dbReference>